<evidence type="ECO:0000256" key="1">
    <source>
        <dbReference type="PROSITE-ProRule" id="PRU00235"/>
    </source>
</evidence>
<dbReference type="AlphaFoldDB" id="A0AAJ7J354"/>
<dbReference type="RefSeq" id="XP_017883700.1">
    <property type="nucleotide sequence ID" value="XM_018028211.2"/>
</dbReference>
<dbReference type="PROSITE" id="PS50012">
    <property type="entry name" value="RCC1_3"/>
    <property type="match status" value="1"/>
</dbReference>
<dbReference type="InterPro" id="IPR009091">
    <property type="entry name" value="RCC1/BLIP-II"/>
</dbReference>
<organism evidence="2 3">
    <name type="scientific">Ceratina calcarata</name>
    <dbReference type="NCBI Taxonomy" id="156304"/>
    <lineage>
        <taxon>Eukaryota</taxon>
        <taxon>Metazoa</taxon>
        <taxon>Ecdysozoa</taxon>
        <taxon>Arthropoda</taxon>
        <taxon>Hexapoda</taxon>
        <taxon>Insecta</taxon>
        <taxon>Pterygota</taxon>
        <taxon>Neoptera</taxon>
        <taxon>Endopterygota</taxon>
        <taxon>Hymenoptera</taxon>
        <taxon>Apocrita</taxon>
        <taxon>Aculeata</taxon>
        <taxon>Apoidea</taxon>
        <taxon>Anthophila</taxon>
        <taxon>Apidae</taxon>
        <taxon>Ceratina</taxon>
        <taxon>Zadontomerus</taxon>
    </lineage>
</organism>
<sequence length="55" mass="5717">MGTNGQLGTGGEDDVEEPILVKGKQLEGKTIVRVAGGGQHTLALATIKKQRKSNS</sequence>
<dbReference type="Proteomes" id="UP000694925">
    <property type="component" value="Unplaced"/>
</dbReference>
<name>A0AAJ7J354_9HYME</name>
<dbReference type="SUPFAM" id="SSF50985">
    <property type="entry name" value="RCC1/BLIP-II"/>
    <property type="match status" value="1"/>
</dbReference>
<reference evidence="3" key="1">
    <citation type="submission" date="2025-08" db="UniProtKB">
        <authorList>
            <consortium name="RefSeq"/>
        </authorList>
    </citation>
    <scope>IDENTIFICATION</scope>
    <source>
        <tissue evidence="3">Whole body</tissue>
    </source>
</reference>
<accession>A0AAJ7J354</accession>
<dbReference type="PROSITE" id="PS00626">
    <property type="entry name" value="RCC1_2"/>
    <property type="match status" value="1"/>
</dbReference>
<protein>
    <submittedName>
        <fullName evidence="3">Regulator of chromosome condensation-like</fullName>
    </submittedName>
</protein>
<feature type="repeat" description="RCC1" evidence="1">
    <location>
        <begin position="1"/>
        <end position="47"/>
    </location>
</feature>
<dbReference type="InterPro" id="IPR000408">
    <property type="entry name" value="Reg_chr_condens"/>
</dbReference>
<dbReference type="Gene3D" id="2.130.10.30">
    <property type="entry name" value="Regulator of chromosome condensation 1/beta-lactamase-inhibitor protein II"/>
    <property type="match status" value="1"/>
</dbReference>
<dbReference type="GeneID" id="108627128"/>
<dbReference type="Pfam" id="PF00415">
    <property type="entry name" value="RCC1"/>
    <property type="match status" value="1"/>
</dbReference>
<evidence type="ECO:0000313" key="2">
    <source>
        <dbReference type="Proteomes" id="UP000694925"/>
    </source>
</evidence>
<keyword evidence="2" id="KW-1185">Reference proteome</keyword>
<gene>
    <name evidence="3" type="primary">LOC108627128</name>
</gene>
<evidence type="ECO:0000313" key="3">
    <source>
        <dbReference type="RefSeq" id="XP_017883700.1"/>
    </source>
</evidence>
<proteinExistence type="predicted"/>
<dbReference type="KEGG" id="ccal:108627128"/>